<dbReference type="Proteomes" id="UP000184383">
    <property type="component" value="Unassembled WGS sequence"/>
</dbReference>
<feature type="DNA-binding region" description="Homeobox" evidence="4">
    <location>
        <begin position="249"/>
        <end position="311"/>
    </location>
</feature>
<keyword evidence="1 4" id="KW-0238">DNA-binding</keyword>
<dbReference type="RefSeq" id="XP_040694395.1">
    <property type="nucleotide sequence ID" value="XM_040830047.1"/>
</dbReference>
<dbReference type="PANTHER" id="PTHR11850">
    <property type="entry name" value="HOMEOBOX PROTEIN TRANSCRIPTION FACTORS"/>
    <property type="match status" value="1"/>
</dbReference>
<dbReference type="InterPro" id="IPR009057">
    <property type="entry name" value="Homeodomain-like_sf"/>
</dbReference>
<evidence type="ECO:0000313" key="7">
    <source>
        <dbReference type="EMBL" id="OJJ40719.1"/>
    </source>
</evidence>
<feature type="region of interest" description="Disordered" evidence="5">
    <location>
        <begin position="93"/>
        <end position="164"/>
    </location>
</feature>
<dbReference type="GO" id="GO:0006355">
    <property type="term" value="P:regulation of DNA-templated transcription"/>
    <property type="evidence" value="ECO:0007669"/>
    <property type="project" value="InterPro"/>
</dbReference>
<evidence type="ECO:0000256" key="1">
    <source>
        <dbReference type="ARBA" id="ARBA00023125"/>
    </source>
</evidence>
<evidence type="ECO:0000256" key="2">
    <source>
        <dbReference type="ARBA" id="ARBA00023155"/>
    </source>
</evidence>
<dbReference type="SMART" id="SM00389">
    <property type="entry name" value="HOX"/>
    <property type="match status" value="1"/>
</dbReference>
<keyword evidence="3 4" id="KW-0539">Nucleus</keyword>
<evidence type="ECO:0000259" key="6">
    <source>
        <dbReference type="PROSITE" id="PS50071"/>
    </source>
</evidence>
<keyword evidence="2 4" id="KW-0371">Homeobox</keyword>
<evidence type="ECO:0000313" key="8">
    <source>
        <dbReference type="Proteomes" id="UP000184383"/>
    </source>
</evidence>
<feature type="region of interest" description="Disordered" evidence="5">
    <location>
        <begin position="35"/>
        <end position="76"/>
    </location>
</feature>
<feature type="compositionally biased region" description="Polar residues" evidence="5">
    <location>
        <begin position="103"/>
        <end position="122"/>
    </location>
</feature>
<evidence type="ECO:0000256" key="3">
    <source>
        <dbReference type="ARBA" id="ARBA00023242"/>
    </source>
</evidence>
<organism evidence="7 8">
    <name type="scientific">Aspergillus wentii DTO 134E9</name>
    <dbReference type="NCBI Taxonomy" id="1073089"/>
    <lineage>
        <taxon>Eukaryota</taxon>
        <taxon>Fungi</taxon>
        <taxon>Dikarya</taxon>
        <taxon>Ascomycota</taxon>
        <taxon>Pezizomycotina</taxon>
        <taxon>Eurotiomycetes</taxon>
        <taxon>Eurotiomycetidae</taxon>
        <taxon>Eurotiales</taxon>
        <taxon>Aspergillaceae</taxon>
        <taxon>Aspergillus</taxon>
        <taxon>Aspergillus subgen. Cremei</taxon>
    </lineage>
</organism>
<evidence type="ECO:0000256" key="4">
    <source>
        <dbReference type="PROSITE-ProRule" id="PRU00108"/>
    </source>
</evidence>
<evidence type="ECO:0000256" key="5">
    <source>
        <dbReference type="SAM" id="MobiDB-lite"/>
    </source>
</evidence>
<dbReference type="InterPro" id="IPR050224">
    <property type="entry name" value="TALE_homeobox"/>
</dbReference>
<dbReference type="PROSITE" id="PS50071">
    <property type="entry name" value="HOMEOBOX_2"/>
    <property type="match status" value="1"/>
</dbReference>
<dbReference type="GO" id="GO:0005634">
    <property type="term" value="C:nucleus"/>
    <property type="evidence" value="ECO:0007669"/>
    <property type="project" value="UniProtKB-SubCell"/>
</dbReference>
<dbReference type="CDD" id="cd00086">
    <property type="entry name" value="homeodomain"/>
    <property type="match status" value="1"/>
</dbReference>
<feature type="domain" description="Homeobox" evidence="6">
    <location>
        <begin position="247"/>
        <end position="310"/>
    </location>
</feature>
<proteinExistence type="predicted"/>
<dbReference type="STRING" id="1073089.A0A1L9S0M0"/>
<comment type="subcellular location">
    <subcellularLocation>
        <location evidence="4">Nucleus</location>
    </subcellularLocation>
</comment>
<keyword evidence="8" id="KW-1185">Reference proteome</keyword>
<dbReference type="SUPFAM" id="SSF46689">
    <property type="entry name" value="Homeodomain-like"/>
    <property type="match status" value="1"/>
</dbReference>
<dbReference type="GeneID" id="63745895"/>
<dbReference type="VEuPathDB" id="FungiDB:ASPWEDRAFT_166783"/>
<sequence length="346" mass="37961">MAISYAGLPTDHAQTLPSFRELLPAHLHDEIESTSGFYTSPRHHSHERPTSSSHDLISDPRALSGRAPYGSPSKLVLGEAPRDYSVAASVRADTPMGGMSDHSPLQSRMPNVPQGTSGSTPRYASRGPSPILPPIRDLQSLPERNLNPPSPAFAADPRGPSRADPFAARAGHVDAHGFASASYSSPMGDRRNVDSSYMGGNGPALMHNQSAYHYPVAYQSDSEQPSPQLIPHAPQSNFGILGDSIDPKNKRRRGNLPKPVTDILRAWFHDHLDHPYPSEEDKQMFMTRTGLSISQISNWFINARRRQLPALRNQMRNGGSDVDPQRQSPFSDMEQTSSESMPSPRH</sequence>
<dbReference type="InterPro" id="IPR008422">
    <property type="entry name" value="KN_HD"/>
</dbReference>
<name>A0A1L9S0M0_ASPWE</name>
<dbReference type="AlphaFoldDB" id="A0A1L9S0M0"/>
<dbReference type="GO" id="GO:0003677">
    <property type="term" value="F:DNA binding"/>
    <property type="evidence" value="ECO:0007669"/>
    <property type="project" value="UniProtKB-UniRule"/>
</dbReference>
<gene>
    <name evidence="7" type="ORF">ASPWEDRAFT_166783</name>
</gene>
<dbReference type="Gene3D" id="1.10.10.60">
    <property type="entry name" value="Homeodomain-like"/>
    <property type="match status" value="1"/>
</dbReference>
<feature type="region of interest" description="Disordered" evidence="5">
    <location>
        <begin position="314"/>
        <end position="346"/>
    </location>
</feature>
<accession>A0A1L9S0M0</accession>
<feature type="region of interest" description="Disordered" evidence="5">
    <location>
        <begin position="221"/>
        <end position="257"/>
    </location>
</feature>
<feature type="compositionally biased region" description="Polar residues" evidence="5">
    <location>
        <begin position="325"/>
        <end position="346"/>
    </location>
</feature>
<protein>
    <recommendedName>
        <fullName evidence="6">Homeobox domain-containing protein</fullName>
    </recommendedName>
</protein>
<reference evidence="8" key="1">
    <citation type="journal article" date="2017" name="Genome Biol.">
        <title>Comparative genomics reveals high biological diversity and specific adaptations in the industrially and medically important fungal genus Aspergillus.</title>
        <authorList>
            <person name="de Vries R.P."/>
            <person name="Riley R."/>
            <person name="Wiebenga A."/>
            <person name="Aguilar-Osorio G."/>
            <person name="Amillis S."/>
            <person name="Uchima C.A."/>
            <person name="Anderluh G."/>
            <person name="Asadollahi M."/>
            <person name="Askin M."/>
            <person name="Barry K."/>
            <person name="Battaglia E."/>
            <person name="Bayram O."/>
            <person name="Benocci T."/>
            <person name="Braus-Stromeyer S.A."/>
            <person name="Caldana C."/>
            <person name="Canovas D."/>
            <person name="Cerqueira G.C."/>
            <person name="Chen F."/>
            <person name="Chen W."/>
            <person name="Choi C."/>
            <person name="Clum A."/>
            <person name="Dos Santos R.A."/>
            <person name="Damasio A.R."/>
            <person name="Diallinas G."/>
            <person name="Emri T."/>
            <person name="Fekete E."/>
            <person name="Flipphi M."/>
            <person name="Freyberg S."/>
            <person name="Gallo A."/>
            <person name="Gournas C."/>
            <person name="Habgood R."/>
            <person name="Hainaut M."/>
            <person name="Harispe M.L."/>
            <person name="Henrissat B."/>
            <person name="Hilden K.S."/>
            <person name="Hope R."/>
            <person name="Hossain A."/>
            <person name="Karabika E."/>
            <person name="Karaffa L."/>
            <person name="Karanyi Z."/>
            <person name="Krasevec N."/>
            <person name="Kuo A."/>
            <person name="Kusch H."/>
            <person name="LaButti K."/>
            <person name="Lagendijk E.L."/>
            <person name="Lapidus A."/>
            <person name="Levasseur A."/>
            <person name="Lindquist E."/>
            <person name="Lipzen A."/>
            <person name="Logrieco A.F."/>
            <person name="MacCabe A."/>
            <person name="Maekelae M.R."/>
            <person name="Malavazi I."/>
            <person name="Melin P."/>
            <person name="Meyer V."/>
            <person name="Mielnichuk N."/>
            <person name="Miskei M."/>
            <person name="Molnar A.P."/>
            <person name="Mule G."/>
            <person name="Ngan C.Y."/>
            <person name="Orejas M."/>
            <person name="Orosz E."/>
            <person name="Ouedraogo J.P."/>
            <person name="Overkamp K.M."/>
            <person name="Park H.-S."/>
            <person name="Perrone G."/>
            <person name="Piumi F."/>
            <person name="Punt P.J."/>
            <person name="Ram A.F."/>
            <person name="Ramon A."/>
            <person name="Rauscher S."/>
            <person name="Record E."/>
            <person name="Riano-Pachon D.M."/>
            <person name="Robert V."/>
            <person name="Roehrig J."/>
            <person name="Ruller R."/>
            <person name="Salamov A."/>
            <person name="Salih N.S."/>
            <person name="Samson R.A."/>
            <person name="Sandor E."/>
            <person name="Sanguinetti M."/>
            <person name="Schuetze T."/>
            <person name="Sepcic K."/>
            <person name="Shelest E."/>
            <person name="Sherlock G."/>
            <person name="Sophianopoulou V."/>
            <person name="Squina F.M."/>
            <person name="Sun H."/>
            <person name="Susca A."/>
            <person name="Todd R.B."/>
            <person name="Tsang A."/>
            <person name="Unkles S.E."/>
            <person name="van de Wiele N."/>
            <person name="van Rossen-Uffink D."/>
            <person name="Oliveira J.V."/>
            <person name="Vesth T.C."/>
            <person name="Visser J."/>
            <person name="Yu J.-H."/>
            <person name="Zhou M."/>
            <person name="Andersen M.R."/>
            <person name="Archer D.B."/>
            <person name="Baker S.E."/>
            <person name="Benoit I."/>
            <person name="Brakhage A.A."/>
            <person name="Braus G.H."/>
            <person name="Fischer R."/>
            <person name="Frisvad J.C."/>
            <person name="Goldman G.H."/>
            <person name="Houbraken J."/>
            <person name="Oakley B."/>
            <person name="Pocsi I."/>
            <person name="Scazzocchio C."/>
            <person name="Seiboth B."/>
            <person name="vanKuyk P.A."/>
            <person name="Wortman J."/>
            <person name="Dyer P.S."/>
            <person name="Grigoriev I.V."/>
        </authorList>
    </citation>
    <scope>NUCLEOTIDE SEQUENCE [LARGE SCALE GENOMIC DNA]</scope>
    <source>
        <strain evidence="8">DTO 134E9</strain>
    </source>
</reference>
<dbReference type="InterPro" id="IPR001356">
    <property type="entry name" value="HD"/>
</dbReference>
<dbReference type="EMBL" id="KV878209">
    <property type="protein sequence ID" value="OJJ40719.1"/>
    <property type="molecule type" value="Genomic_DNA"/>
</dbReference>
<dbReference type="OrthoDB" id="10056939at2759"/>
<dbReference type="Pfam" id="PF05920">
    <property type="entry name" value="Homeobox_KN"/>
    <property type="match status" value="1"/>
</dbReference>